<dbReference type="AlphaFoldDB" id="A0A198UGV3"/>
<comment type="caution">
    <text evidence="1">The sequence shown here is derived from an EMBL/GenBank/DDBJ whole genome shotgun (WGS) entry which is preliminary data.</text>
</comment>
<dbReference type="Proteomes" id="UP000078228">
    <property type="component" value="Unassembled WGS sequence"/>
</dbReference>
<protein>
    <submittedName>
        <fullName evidence="1">Uncharacterized protein</fullName>
    </submittedName>
</protein>
<gene>
    <name evidence="1" type="ORF">AO384_1804</name>
</gene>
<keyword evidence="2" id="KW-1185">Reference proteome</keyword>
<proteinExistence type="predicted"/>
<organism evidence="1 2">
    <name type="scientific">Moraxella catarrhalis</name>
    <name type="common">Branhamella catarrhalis</name>
    <dbReference type="NCBI Taxonomy" id="480"/>
    <lineage>
        <taxon>Bacteria</taxon>
        <taxon>Pseudomonadati</taxon>
        <taxon>Pseudomonadota</taxon>
        <taxon>Gammaproteobacteria</taxon>
        <taxon>Moraxellales</taxon>
        <taxon>Moraxellaceae</taxon>
        <taxon>Moraxella</taxon>
    </lineage>
</organism>
<sequence>MLKLLPFHISSDYNRCHKNNKMVFLVKLIAFYYVKTHFSS</sequence>
<accession>A0A198UGV3</accession>
<dbReference type="PATRIC" id="fig|480.225.peg.1021"/>
<evidence type="ECO:0000313" key="1">
    <source>
        <dbReference type="EMBL" id="OAU94447.1"/>
    </source>
</evidence>
<dbReference type="EMBL" id="LXHC01000028">
    <property type="protein sequence ID" value="OAU94447.1"/>
    <property type="molecule type" value="Genomic_DNA"/>
</dbReference>
<reference evidence="1 2" key="1">
    <citation type="journal article" date="2016" name="Genome Biol. Evol.">
        <title>Comparative Genomic Analyses of the Moraxella catarrhalis Serosensitive and Seroresistant Lineages Demonstrate Their Independent Evolution.</title>
        <authorList>
            <person name="Earl J.P."/>
            <person name="de Vries S.P."/>
            <person name="Ahmed A."/>
            <person name="Powell E."/>
            <person name="Schultz M.P."/>
            <person name="Hermans P.W."/>
            <person name="Hill D.J."/>
            <person name="Zhou Z."/>
            <person name="Constantinidou C.I."/>
            <person name="Hu F.Z."/>
            <person name="Bootsma H.J."/>
            <person name="Ehrlich G.D."/>
        </authorList>
    </citation>
    <scope>NUCLEOTIDE SEQUENCE [LARGE SCALE GENOMIC DNA]</scope>
    <source>
        <strain evidence="1 2">Z7542</strain>
    </source>
</reference>
<name>A0A198UGV3_MORCA</name>
<evidence type="ECO:0000313" key="2">
    <source>
        <dbReference type="Proteomes" id="UP000078228"/>
    </source>
</evidence>